<evidence type="ECO:0000256" key="1">
    <source>
        <dbReference type="SAM" id="Phobius"/>
    </source>
</evidence>
<protein>
    <submittedName>
        <fullName evidence="2">Uncharacterized protein</fullName>
    </submittedName>
</protein>
<sequence length="126" mass="13124">MNGFVGQPSPPHPAASRGPTVGRVIDIIITSLLYVLVPGTLFLLTAFSAGWVLAAADTCQANPPCSANPELGMWIVGGGWIGSVVAASLITYASIRHRIPLWIGAVLCCAGLVVSWLAGVRMILGW</sequence>
<reference evidence="2" key="2">
    <citation type="submission" date="2020-09" db="EMBL/GenBank/DDBJ databases">
        <authorList>
            <person name="Sun Q."/>
            <person name="Zhou Y."/>
        </authorList>
    </citation>
    <scope>NUCLEOTIDE SEQUENCE</scope>
    <source>
        <strain evidence="2">CGMCC 4.7278</strain>
    </source>
</reference>
<name>A0A917QSF2_9NOCA</name>
<keyword evidence="1" id="KW-0812">Transmembrane</keyword>
<keyword evidence="3" id="KW-1185">Reference proteome</keyword>
<comment type="caution">
    <text evidence="2">The sequence shown here is derived from an EMBL/GenBank/DDBJ whole genome shotgun (WGS) entry which is preliminary data.</text>
</comment>
<keyword evidence="1" id="KW-0472">Membrane</keyword>
<dbReference type="AlphaFoldDB" id="A0A917QSF2"/>
<feature type="transmembrane region" description="Helical" evidence="1">
    <location>
        <begin position="74"/>
        <end position="95"/>
    </location>
</feature>
<organism evidence="2 3">
    <name type="scientific">Nocardia camponoti</name>
    <dbReference type="NCBI Taxonomy" id="1616106"/>
    <lineage>
        <taxon>Bacteria</taxon>
        <taxon>Bacillati</taxon>
        <taxon>Actinomycetota</taxon>
        <taxon>Actinomycetes</taxon>
        <taxon>Mycobacteriales</taxon>
        <taxon>Nocardiaceae</taxon>
        <taxon>Nocardia</taxon>
    </lineage>
</organism>
<accession>A0A917QSF2</accession>
<keyword evidence="1" id="KW-1133">Transmembrane helix</keyword>
<feature type="transmembrane region" description="Helical" evidence="1">
    <location>
        <begin position="102"/>
        <end position="124"/>
    </location>
</feature>
<evidence type="ECO:0000313" key="3">
    <source>
        <dbReference type="Proteomes" id="UP000612956"/>
    </source>
</evidence>
<dbReference type="EMBL" id="BMMW01000004">
    <property type="protein sequence ID" value="GGK65078.1"/>
    <property type="molecule type" value="Genomic_DNA"/>
</dbReference>
<gene>
    <name evidence="2" type="ORF">GCM10011591_41660</name>
</gene>
<reference evidence="2" key="1">
    <citation type="journal article" date="2014" name="Int. J. Syst. Evol. Microbiol.">
        <title>Complete genome sequence of Corynebacterium casei LMG S-19264T (=DSM 44701T), isolated from a smear-ripened cheese.</title>
        <authorList>
            <consortium name="US DOE Joint Genome Institute (JGI-PGF)"/>
            <person name="Walter F."/>
            <person name="Albersmeier A."/>
            <person name="Kalinowski J."/>
            <person name="Ruckert C."/>
        </authorList>
    </citation>
    <scope>NUCLEOTIDE SEQUENCE</scope>
    <source>
        <strain evidence="2">CGMCC 4.7278</strain>
    </source>
</reference>
<feature type="transmembrane region" description="Helical" evidence="1">
    <location>
        <begin position="32"/>
        <end position="54"/>
    </location>
</feature>
<dbReference type="Proteomes" id="UP000612956">
    <property type="component" value="Unassembled WGS sequence"/>
</dbReference>
<proteinExistence type="predicted"/>
<evidence type="ECO:0000313" key="2">
    <source>
        <dbReference type="EMBL" id="GGK65078.1"/>
    </source>
</evidence>